<feature type="non-terminal residue" evidence="2">
    <location>
        <position position="1"/>
    </location>
</feature>
<evidence type="ECO:0000313" key="2">
    <source>
        <dbReference type="EMBL" id="JAS51766.1"/>
    </source>
</evidence>
<dbReference type="EMBL" id="GECZ01018003">
    <property type="protein sequence ID" value="JAS51766.1"/>
    <property type="molecule type" value="Transcribed_RNA"/>
</dbReference>
<dbReference type="AlphaFoldDB" id="A0A1B6FNI2"/>
<accession>A0A1B6FNI2</accession>
<gene>
    <name evidence="2" type="ORF">g.3257</name>
</gene>
<reference evidence="2" key="1">
    <citation type="submission" date="2015-11" db="EMBL/GenBank/DDBJ databases">
        <title>De novo transcriptome assembly of four potential Pierce s Disease insect vectors from Arizona vineyards.</title>
        <authorList>
            <person name="Tassone E.E."/>
        </authorList>
    </citation>
    <scope>NUCLEOTIDE SEQUENCE</scope>
</reference>
<name>A0A1B6FNI2_9HEMI</name>
<protein>
    <submittedName>
        <fullName evidence="2">Uncharacterized protein</fullName>
    </submittedName>
</protein>
<feature type="region of interest" description="Disordered" evidence="1">
    <location>
        <begin position="1"/>
        <end position="106"/>
    </location>
</feature>
<sequence>NTRFADAANDHRRLQPGDSTDNRSNSFLENKNRLSGQQQNVSECLVRLEESRSPSSTDGSQLEIESPAERRSRIIKILAANGFKVEPTHENADHNKTTHENSSVSE</sequence>
<organism evidence="2">
    <name type="scientific">Cuerna arida</name>
    <dbReference type="NCBI Taxonomy" id="1464854"/>
    <lineage>
        <taxon>Eukaryota</taxon>
        <taxon>Metazoa</taxon>
        <taxon>Ecdysozoa</taxon>
        <taxon>Arthropoda</taxon>
        <taxon>Hexapoda</taxon>
        <taxon>Insecta</taxon>
        <taxon>Pterygota</taxon>
        <taxon>Neoptera</taxon>
        <taxon>Paraneoptera</taxon>
        <taxon>Hemiptera</taxon>
        <taxon>Auchenorrhyncha</taxon>
        <taxon>Membracoidea</taxon>
        <taxon>Cicadellidae</taxon>
        <taxon>Cicadellinae</taxon>
        <taxon>Proconiini</taxon>
        <taxon>Cuerna</taxon>
    </lineage>
</organism>
<feature type="non-terminal residue" evidence="2">
    <location>
        <position position="106"/>
    </location>
</feature>
<proteinExistence type="predicted"/>
<feature type="compositionally biased region" description="Polar residues" evidence="1">
    <location>
        <begin position="17"/>
        <end position="42"/>
    </location>
</feature>
<evidence type="ECO:0000256" key="1">
    <source>
        <dbReference type="SAM" id="MobiDB-lite"/>
    </source>
</evidence>
<feature type="compositionally biased region" description="Basic and acidic residues" evidence="1">
    <location>
        <begin position="86"/>
        <end position="99"/>
    </location>
</feature>